<protein>
    <submittedName>
        <fullName evidence="1">Uncharacterized protein</fullName>
    </submittedName>
</protein>
<accession>A0A8S1KJ98</accession>
<dbReference type="Proteomes" id="UP000688137">
    <property type="component" value="Unassembled WGS sequence"/>
</dbReference>
<dbReference type="EMBL" id="CAJJDM010000020">
    <property type="protein sequence ID" value="CAD8054797.1"/>
    <property type="molecule type" value="Genomic_DNA"/>
</dbReference>
<name>A0A8S1KJ98_PARPR</name>
<dbReference type="AlphaFoldDB" id="A0A8S1KJ98"/>
<keyword evidence="2" id="KW-1185">Reference proteome</keyword>
<evidence type="ECO:0000313" key="1">
    <source>
        <dbReference type="EMBL" id="CAD8054797.1"/>
    </source>
</evidence>
<reference evidence="1" key="1">
    <citation type="submission" date="2021-01" db="EMBL/GenBank/DDBJ databases">
        <authorList>
            <consortium name="Genoscope - CEA"/>
            <person name="William W."/>
        </authorList>
    </citation>
    <scope>NUCLEOTIDE SEQUENCE</scope>
</reference>
<comment type="caution">
    <text evidence="1">The sequence shown here is derived from an EMBL/GenBank/DDBJ whole genome shotgun (WGS) entry which is preliminary data.</text>
</comment>
<proteinExistence type="predicted"/>
<sequence length="382" mass="45635">MNYLPKYLTDKQSNKFRKLLIMINYMCWRNESRKSKSILLVAGCDYQQKYFNLHIISNMQNKVNKEISIDIWFINIVIGLRMEKMGGEGLRTKVTQKTLQIQNDFHIQYVIFLSTSERISNKKSHESIAGVNYFSGLPGYQIYYEKSSIFLITASIYCYFGFQICKLTQFLKKIMNMNFNQSYANMVFFIFQQYACNFHKHLYNNKVEQQHLVKQEEGVEQEVKQEEGVQLSGQMEDESLNQLKQEKKYQIANENQNDYNKIHIFPGQSKNYYKNMGQKIVRFIFEHFQDDQNVMGDTYIKQFIKITSQGFNRNAILKLKKSRIARKILKLFFANYKWVKPFISQHKAELDLYFRYNTQVYSPKKKQQQSKTLKNDQIKQKE</sequence>
<organism evidence="1 2">
    <name type="scientific">Paramecium primaurelia</name>
    <dbReference type="NCBI Taxonomy" id="5886"/>
    <lineage>
        <taxon>Eukaryota</taxon>
        <taxon>Sar</taxon>
        <taxon>Alveolata</taxon>
        <taxon>Ciliophora</taxon>
        <taxon>Intramacronucleata</taxon>
        <taxon>Oligohymenophorea</taxon>
        <taxon>Peniculida</taxon>
        <taxon>Parameciidae</taxon>
        <taxon>Paramecium</taxon>
    </lineage>
</organism>
<gene>
    <name evidence="1" type="ORF">PPRIM_AZ9-3.1.T0220212</name>
</gene>
<evidence type="ECO:0000313" key="2">
    <source>
        <dbReference type="Proteomes" id="UP000688137"/>
    </source>
</evidence>